<dbReference type="AlphaFoldDB" id="A0A8S1DUM2"/>
<dbReference type="Pfam" id="PF00089">
    <property type="entry name" value="Trypsin"/>
    <property type="match status" value="1"/>
</dbReference>
<dbReference type="CDD" id="cd00190">
    <property type="entry name" value="Tryp_SPc"/>
    <property type="match status" value="1"/>
</dbReference>
<comment type="caution">
    <text evidence="4">The sequence shown here is derived from an EMBL/GenBank/DDBJ whole genome shotgun (WGS) entry which is preliminary data.</text>
</comment>
<evidence type="ECO:0000256" key="1">
    <source>
        <dbReference type="ARBA" id="ARBA00023157"/>
    </source>
</evidence>
<dbReference type="Proteomes" id="UP000494165">
    <property type="component" value="Unassembled WGS sequence"/>
</dbReference>
<dbReference type="InterPro" id="IPR009003">
    <property type="entry name" value="Peptidase_S1_PA"/>
</dbReference>
<protein>
    <recommendedName>
        <fullName evidence="3">Peptidase S1 domain-containing protein</fullName>
    </recommendedName>
</protein>
<gene>
    <name evidence="4" type="ORF">CLODIP_2_CD04885</name>
</gene>
<evidence type="ECO:0000313" key="4">
    <source>
        <dbReference type="EMBL" id="CAB3385886.1"/>
    </source>
</evidence>
<dbReference type="InterPro" id="IPR031986">
    <property type="entry name" value="GD_N"/>
</dbReference>
<proteinExistence type="predicted"/>
<feature type="domain" description="Peptidase S1" evidence="3">
    <location>
        <begin position="233"/>
        <end position="475"/>
    </location>
</feature>
<dbReference type="PANTHER" id="PTHR24252:SF7">
    <property type="entry name" value="HYALIN"/>
    <property type="match status" value="1"/>
</dbReference>
<sequence length="607" mass="67137">MTTKAGFPQAVVLFELERWCASFELGTIWQLEFQSSSCFIFCKYESYSSRHLRYSVRFAVDATRGFRINAKLGGSFTGSLDLTEHKDSVISRLRQGIRNPVTYNVVFPTQNPIPVLTSIVVNRQSICSSHPGTPNGYYTDVTLNHELISPYPIIFASNSHPGNNNGADFNQVSAPAQVPQAPQQIISTTTWTTQRTTTTPRPPPPTQPQTTRAPVDTEKYSTCGVSPQVANLVVNGENVAKGAWPWLSAIYDITNTGLSFICGGSLVTKRHVITAAHCMVTTQGSATLKQPENVMVYLGKYNVINFAEQSTATEISDIAAHPEYTGELEYAGIDLAILTFKVPATFGPFIRPVCLWDSTKKYPQTGKVVGWGKDEYGNVISKTPKQVDMPIVTNEQCLRANPDYIQITSETTFCAGNRNDSGPCKGDSGGGLYVWDENSRRWAIRGVVSQSLWDPEKLVLFTAKMWSPILRAICAIVCVTQSIQPAVQLQPSLIPPSSPCPEYLKFEIDPMTKELRGRLSVPPPQNSSVITVDLRLRVNSDVGNTFSGSIEPTEDKDKIFQRPKCNPTTDKHYSESSVNLPEPHRNTKQLPNRTGFKARNSFTKSNY</sequence>
<dbReference type="PROSITE" id="PS00134">
    <property type="entry name" value="TRYPSIN_HIS"/>
    <property type="match status" value="1"/>
</dbReference>
<dbReference type="GO" id="GO:0006508">
    <property type="term" value="P:proteolysis"/>
    <property type="evidence" value="ECO:0007669"/>
    <property type="project" value="InterPro"/>
</dbReference>
<keyword evidence="5" id="KW-1185">Reference proteome</keyword>
<dbReference type="SMART" id="SM00020">
    <property type="entry name" value="Tryp_SPc"/>
    <property type="match status" value="1"/>
</dbReference>
<dbReference type="EMBL" id="CADEPI010000437">
    <property type="protein sequence ID" value="CAB3385886.1"/>
    <property type="molecule type" value="Genomic_DNA"/>
</dbReference>
<dbReference type="Pfam" id="PF16030">
    <property type="entry name" value="GD_N"/>
    <property type="match status" value="1"/>
</dbReference>
<name>A0A8S1DUM2_9INSE</name>
<dbReference type="SUPFAM" id="SSF50494">
    <property type="entry name" value="Trypsin-like serine proteases"/>
    <property type="match status" value="1"/>
</dbReference>
<dbReference type="FunFam" id="2.40.10.10:FF:000068">
    <property type="entry name" value="transmembrane protease serine 2"/>
    <property type="match status" value="1"/>
</dbReference>
<organism evidence="4 5">
    <name type="scientific">Cloeon dipterum</name>
    <dbReference type="NCBI Taxonomy" id="197152"/>
    <lineage>
        <taxon>Eukaryota</taxon>
        <taxon>Metazoa</taxon>
        <taxon>Ecdysozoa</taxon>
        <taxon>Arthropoda</taxon>
        <taxon>Hexapoda</taxon>
        <taxon>Insecta</taxon>
        <taxon>Pterygota</taxon>
        <taxon>Palaeoptera</taxon>
        <taxon>Ephemeroptera</taxon>
        <taxon>Pisciforma</taxon>
        <taxon>Baetidae</taxon>
        <taxon>Cloeon</taxon>
    </lineage>
</organism>
<dbReference type="InterPro" id="IPR001314">
    <property type="entry name" value="Peptidase_S1A"/>
</dbReference>
<feature type="region of interest" description="Disordered" evidence="2">
    <location>
        <begin position="547"/>
        <end position="607"/>
    </location>
</feature>
<reference evidence="4 5" key="1">
    <citation type="submission" date="2020-04" db="EMBL/GenBank/DDBJ databases">
        <authorList>
            <person name="Alioto T."/>
            <person name="Alioto T."/>
            <person name="Gomez Garrido J."/>
        </authorList>
    </citation>
    <scope>NUCLEOTIDE SEQUENCE [LARGE SCALE GENOMIC DNA]</scope>
</reference>
<evidence type="ECO:0000259" key="3">
    <source>
        <dbReference type="PROSITE" id="PS50240"/>
    </source>
</evidence>
<dbReference type="OrthoDB" id="6147874at2759"/>
<evidence type="ECO:0000256" key="2">
    <source>
        <dbReference type="SAM" id="MobiDB-lite"/>
    </source>
</evidence>
<keyword evidence="1" id="KW-1015">Disulfide bond</keyword>
<dbReference type="InterPro" id="IPR043504">
    <property type="entry name" value="Peptidase_S1_PA_chymotrypsin"/>
</dbReference>
<dbReference type="PANTHER" id="PTHR24252">
    <property type="entry name" value="ACROSIN-RELATED"/>
    <property type="match status" value="1"/>
</dbReference>
<dbReference type="GO" id="GO:0004252">
    <property type="term" value="F:serine-type endopeptidase activity"/>
    <property type="evidence" value="ECO:0007669"/>
    <property type="project" value="InterPro"/>
</dbReference>
<dbReference type="Gene3D" id="2.40.10.10">
    <property type="entry name" value="Trypsin-like serine proteases"/>
    <property type="match status" value="1"/>
</dbReference>
<accession>A0A8S1DUM2</accession>
<feature type="region of interest" description="Disordered" evidence="2">
    <location>
        <begin position="190"/>
        <end position="216"/>
    </location>
</feature>
<dbReference type="InterPro" id="IPR001254">
    <property type="entry name" value="Trypsin_dom"/>
</dbReference>
<dbReference type="PROSITE" id="PS50240">
    <property type="entry name" value="TRYPSIN_DOM"/>
    <property type="match status" value="1"/>
</dbReference>
<dbReference type="InterPro" id="IPR018114">
    <property type="entry name" value="TRYPSIN_HIS"/>
</dbReference>
<evidence type="ECO:0000313" key="5">
    <source>
        <dbReference type="Proteomes" id="UP000494165"/>
    </source>
</evidence>
<feature type="compositionally biased region" description="Low complexity" evidence="2">
    <location>
        <begin position="190"/>
        <end position="199"/>
    </location>
</feature>
<dbReference type="PRINTS" id="PR00722">
    <property type="entry name" value="CHYMOTRYPSIN"/>
</dbReference>